<dbReference type="UniPathway" id="UPA00085"/>
<dbReference type="PANTHER" id="PTHR30100:SF1">
    <property type="entry name" value="PHOSPHATE ACYLTRANSFERASE"/>
    <property type="match status" value="1"/>
</dbReference>
<evidence type="ECO:0000256" key="8">
    <source>
        <dbReference type="ARBA" id="ARBA00024069"/>
    </source>
</evidence>
<dbReference type="EMBL" id="JACHJB010000002">
    <property type="protein sequence ID" value="MBB6347815.1"/>
    <property type="molecule type" value="Genomic_DNA"/>
</dbReference>
<dbReference type="Gene3D" id="3.40.718.10">
    <property type="entry name" value="Isopropylmalate Dehydrogenase"/>
    <property type="match status" value="1"/>
</dbReference>
<evidence type="ECO:0000256" key="3">
    <source>
        <dbReference type="ARBA" id="ARBA00022516"/>
    </source>
</evidence>
<evidence type="ECO:0000256" key="6">
    <source>
        <dbReference type="ARBA" id="ARBA00023209"/>
    </source>
</evidence>
<evidence type="ECO:0000313" key="12">
    <source>
        <dbReference type="Proteomes" id="UP000583800"/>
    </source>
</evidence>
<evidence type="ECO:0000256" key="5">
    <source>
        <dbReference type="ARBA" id="ARBA00023098"/>
    </source>
</evidence>
<comment type="catalytic activity">
    <reaction evidence="1 10">
        <text>a fatty acyl-[ACP] + phosphate = an acyl phosphate + holo-[ACP]</text>
        <dbReference type="Rhea" id="RHEA:42292"/>
        <dbReference type="Rhea" id="RHEA-COMP:9685"/>
        <dbReference type="Rhea" id="RHEA-COMP:14125"/>
        <dbReference type="ChEBI" id="CHEBI:43474"/>
        <dbReference type="ChEBI" id="CHEBI:59918"/>
        <dbReference type="ChEBI" id="CHEBI:64479"/>
        <dbReference type="ChEBI" id="CHEBI:138651"/>
        <dbReference type="EC" id="2.3.1.274"/>
    </reaction>
</comment>
<comment type="similarity">
    <text evidence="10">Belongs to the PlsX family.</text>
</comment>
<evidence type="ECO:0000256" key="4">
    <source>
        <dbReference type="ARBA" id="ARBA00022679"/>
    </source>
</evidence>
<evidence type="ECO:0000256" key="7">
    <source>
        <dbReference type="ARBA" id="ARBA00023264"/>
    </source>
</evidence>
<dbReference type="Proteomes" id="UP000583800">
    <property type="component" value="Unassembled WGS sequence"/>
</dbReference>
<keyword evidence="2 10" id="KW-0963">Cytoplasm</keyword>
<keyword evidence="6 10" id="KW-0594">Phospholipid biosynthesis</keyword>
<organism evidence="11 12">
    <name type="scientific">Nonomuraea muscovyensis</name>
    <dbReference type="NCBI Taxonomy" id="1124761"/>
    <lineage>
        <taxon>Bacteria</taxon>
        <taxon>Bacillati</taxon>
        <taxon>Actinomycetota</taxon>
        <taxon>Actinomycetes</taxon>
        <taxon>Streptosporangiales</taxon>
        <taxon>Streptosporangiaceae</taxon>
        <taxon>Nonomuraea</taxon>
    </lineage>
</organism>
<comment type="function">
    <text evidence="10">Catalyzes the reversible formation of acyl-phosphate (acyl-PO(4)) from acyl-[acyl-carrier-protein] (acyl-ACP). This enzyme utilizes acyl-ACP as fatty acyl donor, but not acyl-CoA.</text>
</comment>
<keyword evidence="3 10" id="KW-0444">Lipid biosynthesis</keyword>
<name>A0A7X0C3E4_9ACTN</name>
<dbReference type="Pfam" id="PF02504">
    <property type="entry name" value="FA_synthesis"/>
    <property type="match status" value="1"/>
</dbReference>
<dbReference type="AlphaFoldDB" id="A0A7X0C3E4"/>
<dbReference type="InterPro" id="IPR003664">
    <property type="entry name" value="FA_synthesis"/>
</dbReference>
<keyword evidence="12" id="KW-1185">Reference proteome</keyword>
<dbReference type="GO" id="GO:0005737">
    <property type="term" value="C:cytoplasm"/>
    <property type="evidence" value="ECO:0007669"/>
    <property type="project" value="UniProtKB-SubCell"/>
</dbReference>
<evidence type="ECO:0000256" key="9">
    <source>
        <dbReference type="ARBA" id="ARBA00046608"/>
    </source>
</evidence>
<dbReference type="EC" id="2.3.1.274" evidence="8 10"/>
<dbReference type="GO" id="GO:0008654">
    <property type="term" value="P:phospholipid biosynthetic process"/>
    <property type="evidence" value="ECO:0007669"/>
    <property type="project" value="UniProtKB-KW"/>
</dbReference>
<dbReference type="PANTHER" id="PTHR30100">
    <property type="entry name" value="FATTY ACID/PHOSPHOLIPID SYNTHESIS PROTEIN PLSX"/>
    <property type="match status" value="1"/>
</dbReference>
<proteinExistence type="inferred from homology"/>
<dbReference type="SUPFAM" id="SSF53659">
    <property type="entry name" value="Isocitrate/Isopropylmalate dehydrogenase-like"/>
    <property type="match status" value="1"/>
</dbReference>
<evidence type="ECO:0000256" key="2">
    <source>
        <dbReference type="ARBA" id="ARBA00022490"/>
    </source>
</evidence>
<dbReference type="GO" id="GO:0006633">
    <property type="term" value="P:fatty acid biosynthetic process"/>
    <property type="evidence" value="ECO:0007669"/>
    <property type="project" value="UniProtKB-UniRule"/>
</dbReference>
<comment type="subcellular location">
    <subcellularLocation>
        <location evidence="10">Cytoplasm</location>
    </subcellularLocation>
    <text evidence="10">Associated with the membrane possibly through PlsY.</text>
</comment>
<dbReference type="InterPro" id="IPR012281">
    <property type="entry name" value="Phospholipid_synth_PlsX-like"/>
</dbReference>
<evidence type="ECO:0000256" key="1">
    <source>
        <dbReference type="ARBA" id="ARBA00001232"/>
    </source>
</evidence>
<dbReference type="PIRSF" id="PIRSF002465">
    <property type="entry name" value="Phsphlp_syn_PlsX"/>
    <property type="match status" value="1"/>
</dbReference>
<dbReference type="RefSeq" id="WP_221496501.1">
    <property type="nucleotide sequence ID" value="NZ_JACHJB010000002.1"/>
</dbReference>
<sequence>MKSGRTAVALDGMGGDQGPGPVMEAALDFPDDVDLMLVGSVPVLREHLGSRPLPGHITLLDAPESVSMADDPLAVTWGRRGSSLLVAAQAVRTGLADAMVTPGNTGAAVLAAAVRLRRVPGVRNPALATVLRGPGAGQTVLLDIGATVVAQPEWLVEFAVMGVQYARARLGVPHPRVGLLSNGHEVTKGGPAQRDAHLMLATLPGYVGQIEAYDVLSDRVDVAVTDGFTGDVMLKTYERTLDLTALAAVSAVRSFSGSLADRRARQVSQAVRDALAADSGGVLLGVRGVCVVCHGAATAHDIAGAVRLAADCVRADVTGGVTAAFAVARRTDRIAG</sequence>
<dbReference type="GO" id="GO:0043811">
    <property type="term" value="F:phosphate:acyl-[acyl carrier protein] acyltransferase activity"/>
    <property type="evidence" value="ECO:0007669"/>
    <property type="project" value="UniProtKB-UniRule"/>
</dbReference>
<gene>
    <name evidence="10" type="primary">plsX</name>
    <name evidence="11" type="ORF">FHU36_004360</name>
</gene>
<keyword evidence="11" id="KW-0012">Acyltransferase</keyword>
<comment type="subunit">
    <text evidence="9 10">Homodimer. Probably interacts with PlsY.</text>
</comment>
<comment type="pathway">
    <text evidence="10">Lipid metabolism; phospholipid metabolism.</text>
</comment>
<evidence type="ECO:0000313" key="11">
    <source>
        <dbReference type="EMBL" id="MBB6347815.1"/>
    </source>
</evidence>
<keyword evidence="7 10" id="KW-1208">Phospholipid metabolism</keyword>
<comment type="caution">
    <text evidence="11">The sequence shown here is derived from an EMBL/GenBank/DDBJ whole genome shotgun (WGS) entry which is preliminary data.</text>
</comment>
<dbReference type="HAMAP" id="MF_00019">
    <property type="entry name" value="PlsX"/>
    <property type="match status" value="1"/>
</dbReference>
<keyword evidence="5 10" id="KW-0443">Lipid metabolism</keyword>
<accession>A0A7X0C3E4</accession>
<evidence type="ECO:0000256" key="10">
    <source>
        <dbReference type="HAMAP-Rule" id="MF_00019"/>
    </source>
</evidence>
<protein>
    <recommendedName>
        <fullName evidence="8 10">Phosphate acyltransferase</fullName>
        <ecNumber evidence="8 10">2.3.1.274</ecNumber>
    </recommendedName>
    <alternativeName>
        <fullName evidence="10">Acyl-ACP phosphotransacylase</fullName>
    </alternativeName>
    <alternativeName>
        <fullName evidence="10">Acyl-[acyl-carrier-protein]--phosphate acyltransferase</fullName>
    </alternativeName>
    <alternativeName>
        <fullName evidence="10">Phosphate-acyl-ACP acyltransferase</fullName>
    </alternativeName>
</protein>
<keyword evidence="4 10" id="KW-0808">Transferase</keyword>
<reference evidence="11 12" key="1">
    <citation type="submission" date="2020-08" db="EMBL/GenBank/DDBJ databases">
        <title>Sequencing the genomes of 1000 actinobacteria strains.</title>
        <authorList>
            <person name="Klenk H.-P."/>
        </authorList>
    </citation>
    <scope>NUCLEOTIDE SEQUENCE [LARGE SCALE GENOMIC DNA]</scope>
    <source>
        <strain evidence="11 12">DSM 45913</strain>
    </source>
</reference>